<name>A0A381W1T0_9ZZZZ</name>
<sequence>PTRWASKDIGGLFHSAMGFKLTERDFYRFIKTYFQCSLKEALGTHSKFIRTSRDRAFRMFMKPILREINISFAKTQKGTSDYLGGNEDNLRWIAKKEYLSKNLKEIISQIDTYMEKGEIIKDEEGHKIIRLKLNEEIFVIKKYQIKGSWHYLRKLFSQTRALTAWKASHWFNVAGIKTFNFVAVIEKYNFLTTTESYLISLNQLEERLDLVDLNKKHKYLIENRLSSFFKRLEWIGFNHGDAKSANFFYGNNNLIVFDLDISKRRHINYILKYKLSKDKKRILKSFEDNLKIKNSLLRRL</sequence>
<organism evidence="1">
    <name type="scientific">marine metagenome</name>
    <dbReference type="NCBI Taxonomy" id="408172"/>
    <lineage>
        <taxon>unclassified sequences</taxon>
        <taxon>metagenomes</taxon>
        <taxon>ecological metagenomes</taxon>
    </lineage>
</organism>
<gene>
    <name evidence="1" type="ORF">METZ01_LOCUS98707</name>
</gene>
<protein>
    <recommendedName>
        <fullName evidence="2">Protein kinase domain-containing protein</fullName>
    </recommendedName>
</protein>
<evidence type="ECO:0000313" key="1">
    <source>
        <dbReference type="EMBL" id="SVA45853.1"/>
    </source>
</evidence>
<proteinExistence type="predicted"/>
<dbReference type="EMBL" id="UINC01010294">
    <property type="protein sequence ID" value="SVA45853.1"/>
    <property type="molecule type" value="Genomic_DNA"/>
</dbReference>
<evidence type="ECO:0008006" key="2">
    <source>
        <dbReference type="Google" id="ProtNLM"/>
    </source>
</evidence>
<reference evidence="1" key="1">
    <citation type="submission" date="2018-05" db="EMBL/GenBank/DDBJ databases">
        <authorList>
            <person name="Lanie J.A."/>
            <person name="Ng W.-L."/>
            <person name="Kazmierczak K.M."/>
            <person name="Andrzejewski T.M."/>
            <person name="Davidsen T.M."/>
            <person name="Wayne K.J."/>
            <person name="Tettelin H."/>
            <person name="Glass J.I."/>
            <person name="Rusch D."/>
            <person name="Podicherti R."/>
            <person name="Tsui H.-C.T."/>
            <person name="Winkler M.E."/>
        </authorList>
    </citation>
    <scope>NUCLEOTIDE SEQUENCE</scope>
</reference>
<dbReference type="SUPFAM" id="SSF56112">
    <property type="entry name" value="Protein kinase-like (PK-like)"/>
    <property type="match status" value="1"/>
</dbReference>
<accession>A0A381W1T0</accession>
<dbReference type="AlphaFoldDB" id="A0A381W1T0"/>
<feature type="non-terminal residue" evidence="1">
    <location>
        <position position="1"/>
    </location>
</feature>
<dbReference type="InterPro" id="IPR011009">
    <property type="entry name" value="Kinase-like_dom_sf"/>
</dbReference>